<keyword evidence="7" id="KW-0812">Transmembrane</keyword>
<keyword evidence="4" id="KW-0732">Signal</keyword>
<proteinExistence type="predicted"/>
<evidence type="ECO:0000256" key="2">
    <source>
        <dbReference type="ARBA" id="ARBA00022512"/>
    </source>
</evidence>
<evidence type="ECO:0000259" key="8">
    <source>
        <dbReference type="PROSITE" id="PS50847"/>
    </source>
</evidence>
<feature type="compositionally biased region" description="Low complexity" evidence="6">
    <location>
        <begin position="538"/>
        <end position="547"/>
    </location>
</feature>
<comment type="subcellular location">
    <subcellularLocation>
        <location evidence="1">Secreted</location>
    </subcellularLocation>
</comment>
<keyword evidence="10" id="KW-1185">Reference proteome</keyword>
<dbReference type="Proteomes" id="UP000245166">
    <property type="component" value="Unassembled WGS sequence"/>
</dbReference>
<keyword evidence="2" id="KW-0134">Cell wall</keyword>
<accession>A0A2U1ZV71</accession>
<evidence type="ECO:0000256" key="1">
    <source>
        <dbReference type="ARBA" id="ARBA00004613"/>
    </source>
</evidence>
<dbReference type="PROSITE" id="PS50847">
    <property type="entry name" value="GRAM_POS_ANCHORING"/>
    <property type="match status" value="1"/>
</dbReference>
<dbReference type="GO" id="GO:0005975">
    <property type="term" value="P:carbohydrate metabolic process"/>
    <property type="evidence" value="ECO:0007669"/>
    <property type="project" value="UniProtKB-ARBA"/>
</dbReference>
<keyword evidence="5" id="KW-0572">Peptidoglycan-anchor</keyword>
<dbReference type="OrthoDB" id="3169091at2"/>
<sequence length="605" mass="60801">MRGTRGTVARGRRLLGALVAGTLALGIVGVTVAPASAADTAVIGDKVWNDVNRNGRQDAGEPGVGAVTVTLYAADGTTALRTATTNAVGSYSFGALPAATYVVGFALPQGLVFTTPRAPGVPFFVDSDADPVTGLTLPIEMSEGLTNNTIDAGMSTLPLELTKEVVGIPVVADDLTTSVTYELTVTNTGLTPGRYDLSDTFRFADAVSVTDVTTESISPAGLPLSATFDGAVDPVLLTDQSIDGGATHTIRIVAEATVARDVSYDFRGCEQLDPEWRTGFLNDAALTSSGIELQASACAGIVMPPNPLGAVSITKEVLDPDGLLAGASFDVSYSVVLPGSDAVQSYELDLLAGDPQVLTGLPVGTRVVFAEPATTLPTLPAGYAWNEAAFSPASGVTVETPCTTETCEAEALSVTLTNSYTSPQAPASGGFTVTKVVDGDGAVPADTIYSLTYTLDDAAPVTVEITAGEPVAFDDVPAGTVVTLTEGALPDVDGVTWGEPAFVVDGVASGAGARLTIPADDTVAVVLTNTADPDDDPSTTPSSTGPTTTPPPGTPGSGGPSAGATSRAGTGLAATGADTVALGAAAGVLLLAGAALAARRRRHLS</sequence>
<dbReference type="AlphaFoldDB" id="A0A2U1ZV71"/>
<dbReference type="InterPro" id="IPR046022">
    <property type="entry name" value="DUF5979"/>
</dbReference>
<name>A0A2U1ZV71_9MICO</name>
<evidence type="ECO:0000313" key="10">
    <source>
        <dbReference type="Proteomes" id="UP000245166"/>
    </source>
</evidence>
<dbReference type="GO" id="GO:0005576">
    <property type="term" value="C:extracellular region"/>
    <property type="evidence" value="ECO:0007669"/>
    <property type="project" value="UniProtKB-SubCell"/>
</dbReference>
<comment type="caution">
    <text evidence="9">The sequence shown here is derived from an EMBL/GenBank/DDBJ whole genome shotgun (WGS) entry which is preliminary data.</text>
</comment>
<feature type="region of interest" description="Disordered" evidence="6">
    <location>
        <begin position="529"/>
        <end position="570"/>
    </location>
</feature>
<dbReference type="RefSeq" id="WP_109229243.1">
    <property type="nucleotide sequence ID" value="NZ_PYHR01000002.1"/>
</dbReference>
<evidence type="ECO:0000256" key="3">
    <source>
        <dbReference type="ARBA" id="ARBA00022525"/>
    </source>
</evidence>
<dbReference type="EMBL" id="PYHR01000002">
    <property type="protein sequence ID" value="PWD50861.1"/>
    <property type="molecule type" value="Genomic_DNA"/>
</dbReference>
<gene>
    <name evidence="9" type="ORF">C8046_09560</name>
</gene>
<evidence type="ECO:0000256" key="7">
    <source>
        <dbReference type="SAM" id="Phobius"/>
    </source>
</evidence>
<evidence type="ECO:0000313" key="9">
    <source>
        <dbReference type="EMBL" id="PWD50861.1"/>
    </source>
</evidence>
<dbReference type="Gene3D" id="2.60.40.10">
    <property type="entry name" value="Immunoglobulins"/>
    <property type="match status" value="1"/>
</dbReference>
<organism evidence="9 10">
    <name type="scientific">Serinibacter arcticus</name>
    <dbReference type="NCBI Taxonomy" id="1655435"/>
    <lineage>
        <taxon>Bacteria</taxon>
        <taxon>Bacillati</taxon>
        <taxon>Actinomycetota</taxon>
        <taxon>Actinomycetes</taxon>
        <taxon>Micrococcales</taxon>
        <taxon>Beutenbergiaceae</taxon>
        <taxon>Serinibacter</taxon>
    </lineage>
</organism>
<evidence type="ECO:0000256" key="4">
    <source>
        <dbReference type="ARBA" id="ARBA00022729"/>
    </source>
</evidence>
<reference evidence="9 10" key="1">
    <citation type="submission" date="2018-03" db="EMBL/GenBank/DDBJ databases">
        <title>Genome assembly of novel Miniimonas species PCH200.</title>
        <authorList>
            <person name="Thakur V."/>
            <person name="Kumar V."/>
            <person name="Singh D."/>
        </authorList>
    </citation>
    <scope>NUCLEOTIDE SEQUENCE [LARGE SCALE GENOMIC DNA]</scope>
    <source>
        <strain evidence="9 10">PCH200</strain>
    </source>
</reference>
<dbReference type="NCBIfam" id="TIGR01167">
    <property type="entry name" value="LPXTG_anchor"/>
    <property type="match status" value="1"/>
</dbReference>
<feature type="domain" description="Gram-positive cocci surface proteins LPxTG" evidence="8">
    <location>
        <begin position="572"/>
        <end position="605"/>
    </location>
</feature>
<evidence type="ECO:0000256" key="5">
    <source>
        <dbReference type="ARBA" id="ARBA00023088"/>
    </source>
</evidence>
<dbReference type="Pfam" id="PF17210">
    <property type="entry name" value="SdrD_B"/>
    <property type="match status" value="1"/>
</dbReference>
<keyword evidence="3" id="KW-0964">Secreted</keyword>
<keyword evidence="7" id="KW-0472">Membrane</keyword>
<dbReference type="Pfam" id="PF19407">
    <property type="entry name" value="DUF5979"/>
    <property type="match status" value="2"/>
</dbReference>
<dbReference type="InterPro" id="IPR033764">
    <property type="entry name" value="Sdr_B"/>
</dbReference>
<evidence type="ECO:0000256" key="6">
    <source>
        <dbReference type="SAM" id="MobiDB-lite"/>
    </source>
</evidence>
<protein>
    <recommendedName>
        <fullName evidence="8">Gram-positive cocci surface proteins LPxTG domain-containing protein</fullName>
    </recommendedName>
</protein>
<dbReference type="InterPro" id="IPR019931">
    <property type="entry name" value="LPXTG_anchor"/>
</dbReference>
<dbReference type="InterPro" id="IPR013783">
    <property type="entry name" value="Ig-like_fold"/>
</dbReference>
<feature type="transmembrane region" description="Helical" evidence="7">
    <location>
        <begin position="580"/>
        <end position="598"/>
    </location>
</feature>
<keyword evidence="7" id="KW-1133">Transmembrane helix</keyword>
<dbReference type="SUPFAM" id="SSF117074">
    <property type="entry name" value="Hypothetical protein PA1324"/>
    <property type="match status" value="1"/>
</dbReference>